<dbReference type="KEGG" id="xcm:J164_01685"/>
<evidence type="ECO:0000259" key="7">
    <source>
        <dbReference type="PROSITE" id="PS51184"/>
    </source>
</evidence>
<dbReference type="GO" id="GO:0016706">
    <property type="term" value="F:2-oxoglutarate-dependent dioxygenase activity"/>
    <property type="evidence" value="ECO:0007669"/>
    <property type="project" value="TreeGrafter"/>
</dbReference>
<dbReference type="InterPro" id="IPR003347">
    <property type="entry name" value="JmjC_dom"/>
</dbReference>
<feature type="region of interest" description="Disordered" evidence="6">
    <location>
        <begin position="419"/>
        <end position="495"/>
    </location>
</feature>
<dbReference type="KEGG" id="xcn:J169_01686"/>
<evidence type="ECO:0000256" key="6">
    <source>
        <dbReference type="SAM" id="MobiDB-lite"/>
    </source>
</evidence>
<dbReference type="InterPro" id="IPR039994">
    <property type="entry name" value="NO66-like"/>
</dbReference>
<dbReference type="Gene3D" id="3.40.366.30">
    <property type="entry name" value="50S ribosomal protein L16 arginine hydroxylase, Chain A, Domain 2"/>
    <property type="match status" value="1"/>
</dbReference>
<dbReference type="KEGG" id="xcr:J163_01685"/>
<dbReference type="RefSeq" id="WP_011050986.1">
    <property type="nucleotide sequence ID" value="NZ_CAVLHM010000037.1"/>
</dbReference>
<evidence type="ECO:0000256" key="5">
    <source>
        <dbReference type="ARBA" id="ARBA00023004"/>
    </source>
</evidence>
<evidence type="ECO:0000256" key="4">
    <source>
        <dbReference type="ARBA" id="ARBA00023002"/>
    </source>
</evidence>
<dbReference type="SMART" id="SM00558">
    <property type="entry name" value="JmjC"/>
    <property type="match status" value="1"/>
</dbReference>
<dbReference type="GeneID" id="66910696"/>
<reference evidence="8 10" key="1">
    <citation type="submission" date="2014-09" db="EMBL/GenBank/DDBJ databases">
        <authorList>
            <person name="Regsiter A."/>
        </authorList>
    </citation>
    <scope>NUCLEOTIDE SEQUENCE [LARGE SCALE GENOMIC DNA]</scope>
</reference>
<keyword evidence="3" id="KW-0223">Dioxygenase</keyword>
<feature type="domain" description="JmjC" evidence="7">
    <location>
        <begin position="112"/>
        <end position="245"/>
    </location>
</feature>
<protein>
    <submittedName>
        <fullName evidence="9">Cupin domain-containing protein</fullName>
    </submittedName>
</protein>
<dbReference type="KEGG" id="xcu:J159_01685"/>
<dbReference type="PANTHER" id="PTHR13096:SF8">
    <property type="entry name" value="RIBOSOMAL OXYGENASE 1"/>
    <property type="match status" value="1"/>
</dbReference>
<dbReference type="SUPFAM" id="SSF51197">
    <property type="entry name" value="Clavaminate synthase-like"/>
    <property type="match status" value="1"/>
</dbReference>
<dbReference type="Pfam" id="PF20514">
    <property type="entry name" value="WHD_ROXA"/>
    <property type="match status" value="1"/>
</dbReference>
<dbReference type="PANTHER" id="PTHR13096">
    <property type="entry name" value="MINA53 MYC INDUCED NUCLEAR ANTIGEN"/>
    <property type="match status" value="1"/>
</dbReference>
<dbReference type="KEGG" id="xcf:J172_01680"/>
<dbReference type="InterPro" id="IPR046799">
    <property type="entry name" value="ROXA-like_wH"/>
</dbReference>
<dbReference type="Proteomes" id="UP000653002">
    <property type="component" value="Unassembled WGS sequence"/>
</dbReference>
<dbReference type="EMBL" id="CCXZ01000113">
    <property type="protein sequence ID" value="CEG15817.1"/>
    <property type="molecule type" value="Genomic_DNA"/>
</dbReference>
<keyword evidence="10" id="KW-1185">Reference proteome</keyword>
<dbReference type="Proteomes" id="UP000052230">
    <property type="component" value="Unassembled WGS sequence"/>
</dbReference>
<evidence type="ECO:0000313" key="10">
    <source>
        <dbReference type="Proteomes" id="UP000052230"/>
    </source>
</evidence>
<keyword evidence="5" id="KW-0408">Iron</keyword>
<evidence type="ECO:0000313" key="8">
    <source>
        <dbReference type="EMBL" id="CEG15817.1"/>
    </source>
</evidence>
<feature type="compositionally biased region" description="Acidic residues" evidence="6">
    <location>
        <begin position="459"/>
        <end position="489"/>
    </location>
</feature>
<keyword evidence="2" id="KW-0479">Metal-binding</keyword>
<feature type="compositionally biased region" description="Acidic residues" evidence="6">
    <location>
        <begin position="423"/>
        <end position="447"/>
    </location>
</feature>
<comment type="caution">
    <text evidence="8">The sequence shown here is derived from an EMBL/GenBank/DDBJ whole genome shotgun (WGS) entry which is preliminary data.</text>
</comment>
<dbReference type="KEGG" id="xcw:J162_01685"/>
<evidence type="ECO:0000256" key="1">
    <source>
        <dbReference type="ARBA" id="ARBA00001954"/>
    </source>
</evidence>
<dbReference type="AlphaFoldDB" id="A0A0U5FB17"/>
<dbReference type="PROSITE" id="PS51184">
    <property type="entry name" value="JMJC"/>
    <property type="match status" value="1"/>
</dbReference>
<sequence>MAVRKATPLAIEVQARPGQPLGMPVERFLRNYWHKHPLLIRNAFADFASPLQPEDLAGLACEDGVLARLISHDRATDGWDVRTGPFQETDFPGLPAHDWTLLVQDVDKWDADVRALLEHFRFLPRWRIDDIMISFAATGGSVGAHVDHYDVFLLQGQGHRRWQIDARTVQGRKATPLAFRDDVELKLLREFKPTHDWVLGPGDMLYLPPLIPHHGVAEDACLTFSIGTRAPSSAELIGDYLDTLIADADEAVRYHDEDLKVPADPYEIDVTAMNRVVAALNALRMNDPDRLGDWFGRFMTTYRASGDVVPAPEPIPREAVEQALEEGVLLHRHPWSRLAWRRAKRGATLFCSGLEFALSAKDASRLAAAEEIDGTLYAQLSPRGREVVLELLAHGHYQRAHEDAEDAIADDDHAHALSVSADHDDEDSEDDAPEADEDIDADADVEQVADAADTPPEALEADVEPGDDAEAEQDVDSAIADETDSDDSDDTTKPA</sequence>
<name>A0A0U5FB17_XANCI</name>
<evidence type="ECO:0000256" key="2">
    <source>
        <dbReference type="ARBA" id="ARBA00022723"/>
    </source>
</evidence>
<keyword evidence="4" id="KW-0560">Oxidoreductase</keyword>
<evidence type="ECO:0000313" key="9">
    <source>
        <dbReference type="EMBL" id="MBD4336032.1"/>
    </source>
</evidence>
<organism evidence="8 10">
    <name type="scientific">Xanthomonas citri pv. citri</name>
    <dbReference type="NCBI Taxonomy" id="611301"/>
    <lineage>
        <taxon>Bacteria</taxon>
        <taxon>Pseudomonadati</taxon>
        <taxon>Pseudomonadota</taxon>
        <taxon>Gammaproteobacteria</taxon>
        <taxon>Lysobacterales</taxon>
        <taxon>Lysobacteraceae</taxon>
        <taxon>Xanthomonas</taxon>
    </lineage>
</organism>
<gene>
    <name evidence="9" type="ORF">GUH15_08185</name>
    <name evidence="8" type="ORF">XAC3562_210283</name>
</gene>
<proteinExistence type="predicted"/>
<comment type="cofactor">
    <cofactor evidence="1">
        <name>Fe(2+)</name>
        <dbReference type="ChEBI" id="CHEBI:29033"/>
    </cofactor>
</comment>
<evidence type="ECO:0000256" key="3">
    <source>
        <dbReference type="ARBA" id="ARBA00022964"/>
    </source>
</evidence>
<dbReference type="Gene3D" id="2.60.120.650">
    <property type="entry name" value="Cupin"/>
    <property type="match status" value="1"/>
</dbReference>
<dbReference type="GO" id="GO:0046872">
    <property type="term" value="F:metal ion binding"/>
    <property type="evidence" value="ECO:0007669"/>
    <property type="project" value="UniProtKB-KW"/>
</dbReference>
<dbReference type="OMA" id="IAEGECM"/>
<dbReference type="PATRIC" id="fig|434928.28.peg.1711"/>
<reference evidence="9" key="2">
    <citation type="submission" date="2020-01" db="EMBL/GenBank/DDBJ databases">
        <authorList>
            <person name="Richard D."/>
        </authorList>
    </citation>
    <scope>NUCLEOTIDE SEQUENCE</scope>
    <source>
        <strain evidence="9">JP541</strain>
    </source>
</reference>
<accession>A0A0U5FB17</accession>
<dbReference type="Pfam" id="PF08007">
    <property type="entry name" value="JmjC_2"/>
    <property type="match status" value="1"/>
</dbReference>
<dbReference type="EMBL" id="JAABFR010000589">
    <property type="protein sequence ID" value="MBD4336032.1"/>
    <property type="molecule type" value="Genomic_DNA"/>
</dbReference>